<dbReference type="SUPFAM" id="SSF54593">
    <property type="entry name" value="Glyoxalase/Bleomycin resistance protein/Dihydroxybiphenyl dioxygenase"/>
    <property type="match status" value="1"/>
</dbReference>
<dbReference type="EMBL" id="SJJZ01000005">
    <property type="protein sequence ID" value="TCC02811.1"/>
    <property type="molecule type" value="Genomic_DNA"/>
</dbReference>
<proteinExistence type="predicted"/>
<dbReference type="Pfam" id="PF00903">
    <property type="entry name" value="Glyoxalase"/>
    <property type="match status" value="1"/>
</dbReference>
<dbReference type="Proteomes" id="UP000292346">
    <property type="component" value="Unassembled WGS sequence"/>
</dbReference>
<dbReference type="OrthoDB" id="9810341at2"/>
<name>A0A4R0GY13_9ACTN</name>
<evidence type="ECO:0000313" key="2">
    <source>
        <dbReference type="EMBL" id="TCC02811.1"/>
    </source>
</evidence>
<accession>A0A4R0GY13</accession>
<feature type="domain" description="VOC" evidence="1">
    <location>
        <begin position="4"/>
        <end position="121"/>
    </location>
</feature>
<dbReference type="AlphaFoldDB" id="A0A4R0GY13"/>
<comment type="caution">
    <text evidence="2">The sequence shown here is derived from an EMBL/GenBank/DDBJ whole genome shotgun (WGS) entry which is preliminary data.</text>
</comment>
<reference evidence="2 3" key="1">
    <citation type="submission" date="2019-02" db="EMBL/GenBank/DDBJ databases">
        <title>Kribbella capetownensis sp. nov. and Kribbella speibonae sp. nov., isolated from soil.</title>
        <authorList>
            <person name="Curtis S.M."/>
            <person name="Norton I."/>
            <person name="Everest G.J."/>
            <person name="Meyers P.R."/>
        </authorList>
    </citation>
    <scope>NUCLEOTIDE SEQUENCE [LARGE SCALE GENOMIC DNA]</scope>
    <source>
        <strain evidence="2 3">KCTC 29219</strain>
    </source>
</reference>
<dbReference type="PROSITE" id="PS51819">
    <property type="entry name" value="VOC"/>
    <property type="match status" value="1"/>
</dbReference>
<dbReference type="InterPro" id="IPR004360">
    <property type="entry name" value="Glyas_Fos-R_dOase_dom"/>
</dbReference>
<dbReference type="CDD" id="cd08351">
    <property type="entry name" value="ChaP_like"/>
    <property type="match status" value="1"/>
</dbReference>
<protein>
    <submittedName>
        <fullName evidence="2">VOC family protein</fullName>
    </submittedName>
</protein>
<dbReference type="Gene3D" id="3.10.180.10">
    <property type="entry name" value="2,3-Dihydroxybiphenyl 1,2-Dioxygenase, domain 1"/>
    <property type="match status" value="1"/>
</dbReference>
<dbReference type="InterPro" id="IPR037523">
    <property type="entry name" value="VOC_core"/>
</dbReference>
<dbReference type="InterPro" id="IPR029068">
    <property type="entry name" value="Glyas_Bleomycin-R_OHBP_Dase"/>
</dbReference>
<keyword evidence="3" id="KW-1185">Reference proteome</keyword>
<evidence type="ECO:0000313" key="3">
    <source>
        <dbReference type="Proteomes" id="UP000292346"/>
    </source>
</evidence>
<dbReference type="RefSeq" id="WP_131346851.1">
    <property type="nucleotide sequence ID" value="NZ_SJJZ01000005.1"/>
</dbReference>
<organism evidence="2 3">
    <name type="scientific">Kribbella soli</name>
    <dbReference type="NCBI Taxonomy" id="1124743"/>
    <lineage>
        <taxon>Bacteria</taxon>
        <taxon>Bacillati</taxon>
        <taxon>Actinomycetota</taxon>
        <taxon>Actinomycetes</taxon>
        <taxon>Propionibacteriales</taxon>
        <taxon>Kribbellaceae</taxon>
        <taxon>Kribbella</taxon>
    </lineage>
</organism>
<sequence length="133" mass="14770">MAVEFNHTIVDCTDKDASARFLAYILGVGEPSSYGPFAVVQLGNGTTLDFAEGQGQPHRQHYAFLVSEEEFDQIHARIVDRGLTYWADPFHRSEGEINTNDGGRGLYWDDPDGHNLEILTVPYGGWNRGNVLG</sequence>
<evidence type="ECO:0000259" key="1">
    <source>
        <dbReference type="PROSITE" id="PS51819"/>
    </source>
</evidence>
<gene>
    <name evidence="2" type="ORF">E0H45_37980</name>
</gene>